<dbReference type="AlphaFoldDB" id="A0A0C2J0I1"/>
<organism evidence="1 2">
    <name type="scientific">Thelohanellus kitauei</name>
    <name type="common">Myxosporean</name>
    <dbReference type="NCBI Taxonomy" id="669202"/>
    <lineage>
        <taxon>Eukaryota</taxon>
        <taxon>Metazoa</taxon>
        <taxon>Cnidaria</taxon>
        <taxon>Myxozoa</taxon>
        <taxon>Myxosporea</taxon>
        <taxon>Bivalvulida</taxon>
        <taxon>Platysporina</taxon>
        <taxon>Myxobolidae</taxon>
        <taxon>Thelohanellus</taxon>
    </lineage>
</organism>
<comment type="caution">
    <text evidence="1">The sequence shown here is derived from an EMBL/GenBank/DDBJ whole genome shotgun (WGS) entry which is preliminary data.</text>
</comment>
<name>A0A0C2J0I1_THEKT</name>
<evidence type="ECO:0000313" key="2">
    <source>
        <dbReference type="Proteomes" id="UP000031668"/>
    </source>
</evidence>
<gene>
    <name evidence="1" type="ORF">RF11_03713</name>
</gene>
<accession>A0A0C2J0I1</accession>
<protein>
    <submittedName>
        <fullName evidence="1">Uncharacterized protein</fullName>
    </submittedName>
</protein>
<dbReference type="Proteomes" id="UP000031668">
    <property type="component" value="Unassembled WGS sequence"/>
</dbReference>
<evidence type="ECO:0000313" key="1">
    <source>
        <dbReference type="EMBL" id="KII71314.1"/>
    </source>
</evidence>
<keyword evidence="2" id="KW-1185">Reference proteome</keyword>
<reference evidence="1 2" key="1">
    <citation type="journal article" date="2014" name="Genome Biol. Evol.">
        <title>The genome of the myxosporean Thelohanellus kitauei shows adaptations to nutrient acquisition within its fish host.</title>
        <authorList>
            <person name="Yang Y."/>
            <person name="Xiong J."/>
            <person name="Zhou Z."/>
            <person name="Huo F."/>
            <person name="Miao W."/>
            <person name="Ran C."/>
            <person name="Liu Y."/>
            <person name="Zhang J."/>
            <person name="Feng J."/>
            <person name="Wang M."/>
            <person name="Wang M."/>
            <person name="Wang L."/>
            <person name="Yao B."/>
        </authorList>
    </citation>
    <scope>NUCLEOTIDE SEQUENCE [LARGE SCALE GENOMIC DNA]</scope>
    <source>
        <strain evidence="1">Wuqing</strain>
    </source>
</reference>
<sequence>MCHINQIKEVRTLLNASRTTRKICDMLSIQVLNVSHGLLNIVKNELADVAKSGQRAAINSLPLVPQTTTLAQSPDASLPNQKQMLQRIPGTINRSFYLPYDGLTSQRDSIIPLSTKQDYHILMKFFFFEENENQNAEDFSLKYSNFRPPANQNSQVKQISLIDAGVNKL</sequence>
<proteinExistence type="predicted"/>
<dbReference type="EMBL" id="JWZT01001801">
    <property type="protein sequence ID" value="KII71314.1"/>
    <property type="molecule type" value="Genomic_DNA"/>
</dbReference>